<organism evidence="1 2">
    <name type="scientific">Colletotrichum tofieldiae</name>
    <dbReference type="NCBI Taxonomy" id="708197"/>
    <lineage>
        <taxon>Eukaryota</taxon>
        <taxon>Fungi</taxon>
        <taxon>Dikarya</taxon>
        <taxon>Ascomycota</taxon>
        <taxon>Pezizomycotina</taxon>
        <taxon>Sordariomycetes</taxon>
        <taxon>Hypocreomycetidae</taxon>
        <taxon>Glomerellales</taxon>
        <taxon>Glomerellaceae</taxon>
        <taxon>Colletotrichum</taxon>
        <taxon>Colletotrichum spaethianum species complex</taxon>
    </lineage>
</organism>
<dbReference type="EMBL" id="LFIV01000032">
    <property type="protein sequence ID" value="KZL74477.1"/>
    <property type="molecule type" value="Genomic_DNA"/>
</dbReference>
<sequence>MSEENVVLKTGCITPDACPDDIKQHGWTHARRYVVKGAGGGGWTAHLVVGARELDVLTQFRPEYVMTKMAYAHAWSKQGLLVFKQNAFHKMQQHQNHLYAFRVDEFAT</sequence>
<evidence type="ECO:0000313" key="2">
    <source>
        <dbReference type="Proteomes" id="UP000076552"/>
    </source>
</evidence>
<dbReference type="Proteomes" id="UP000076552">
    <property type="component" value="Unassembled WGS sequence"/>
</dbReference>
<dbReference type="AlphaFoldDB" id="A0A161YMR9"/>
<name>A0A161YMR9_9PEZI</name>
<evidence type="ECO:0000313" key="1">
    <source>
        <dbReference type="EMBL" id="KZL74477.1"/>
    </source>
</evidence>
<comment type="caution">
    <text evidence="1">The sequence shown here is derived from an EMBL/GenBank/DDBJ whole genome shotgun (WGS) entry which is preliminary data.</text>
</comment>
<dbReference type="OrthoDB" id="4589291at2759"/>
<accession>A0A161YMR9</accession>
<protein>
    <submittedName>
        <fullName evidence="1">Uncharacterized protein</fullName>
    </submittedName>
</protein>
<reference evidence="1 2" key="1">
    <citation type="submission" date="2015-06" db="EMBL/GenBank/DDBJ databases">
        <title>Survival trade-offs in plant roots during colonization by closely related pathogenic and mutualistic fungi.</title>
        <authorList>
            <person name="Hacquard S."/>
            <person name="Kracher B."/>
            <person name="Hiruma K."/>
            <person name="Weinman A."/>
            <person name="Muench P."/>
            <person name="Garrido Oter R."/>
            <person name="Ver Loren van Themaat E."/>
            <person name="Dallerey J.-F."/>
            <person name="Damm U."/>
            <person name="Henrissat B."/>
            <person name="Lespinet O."/>
            <person name="Thon M."/>
            <person name="Kemen E."/>
            <person name="McHardy A.C."/>
            <person name="Schulze-Lefert P."/>
            <person name="O'Connell R.J."/>
        </authorList>
    </citation>
    <scope>NUCLEOTIDE SEQUENCE [LARGE SCALE GENOMIC DNA]</scope>
    <source>
        <strain evidence="1 2">0861</strain>
    </source>
</reference>
<keyword evidence="2" id="KW-1185">Reference proteome</keyword>
<proteinExistence type="predicted"/>
<gene>
    <name evidence="1" type="ORF">CT0861_04292</name>
</gene>